<dbReference type="EMBL" id="GBXM01029863">
    <property type="protein sequence ID" value="JAH78714.1"/>
    <property type="molecule type" value="Transcribed_RNA"/>
</dbReference>
<organism evidence="1">
    <name type="scientific">Anguilla anguilla</name>
    <name type="common">European freshwater eel</name>
    <name type="synonym">Muraena anguilla</name>
    <dbReference type="NCBI Taxonomy" id="7936"/>
    <lineage>
        <taxon>Eukaryota</taxon>
        <taxon>Metazoa</taxon>
        <taxon>Chordata</taxon>
        <taxon>Craniata</taxon>
        <taxon>Vertebrata</taxon>
        <taxon>Euteleostomi</taxon>
        <taxon>Actinopterygii</taxon>
        <taxon>Neopterygii</taxon>
        <taxon>Teleostei</taxon>
        <taxon>Anguilliformes</taxon>
        <taxon>Anguillidae</taxon>
        <taxon>Anguilla</taxon>
    </lineage>
</organism>
<sequence>MHFITWPIPGKTTRIFFFLLGSEKMTCNFPNFFLGFGT</sequence>
<proteinExistence type="predicted"/>
<protein>
    <submittedName>
        <fullName evidence="1">Uncharacterized protein</fullName>
    </submittedName>
</protein>
<name>A0A0E9VKP9_ANGAN</name>
<evidence type="ECO:0000313" key="1">
    <source>
        <dbReference type="EMBL" id="JAH78714.1"/>
    </source>
</evidence>
<dbReference type="AlphaFoldDB" id="A0A0E9VKP9"/>
<reference evidence="1" key="1">
    <citation type="submission" date="2014-11" db="EMBL/GenBank/DDBJ databases">
        <authorList>
            <person name="Amaro Gonzalez C."/>
        </authorList>
    </citation>
    <scope>NUCLEOTIDE SEQUENCE</scope>
</reference>
<reference evidence="1" key="2">
    <citation type="journal article" date="2015" name="Fish Shellfish Immunol.">
        <title>Early steps in the European eel (Anguilla anguilla)-Vibrio vulnificus interaction in the gills: Role of the RtxA13 toxin.</title>
        <authorList>
            <person name="Callol A."/>
            <person name="Pajuelo D."/>
            <person name="Ebbesson L."/>
            <person name="Teles M."/>
            <person name="MacKenzie S."/>
            <person name="Amaro C."/>
        </authorList>
    </citation>
    <scope>NUCLEOTIDE SEQUENCE</scope>
</reference>
<accession>A0A0E9VKP9</accession>